<dbReference type="Pfam" id="PF18085">
    <property type="entry name" value="Mak_N_cap"/>
    <property type="match status" value="1"/>
</dbReference>
<feature type="domain" description="Maltokinase N-terminal cap" evidence="5">
    <location>
        <begin position="20"/>
        <end position="103"/>
    </location>
</feature>
<keyword evidence="2" id="KW-0547">Nucleotide-binding</keyword>
<evidence type="ECO:0000313" key="7">
    <source>
        <dbReference type="Proteomes" id="UP000307768"/>
    </source>
</evidence>
<evidence type="ECO:0000313" key="6">
    <source>
        <dbReference type="EMBL" id="KAA1419860.1"/>
    </source>
</evidence>
<keyword evidence="3" id="KW-0418">Kinase</keyword>
<dbReference type="OrthoDB" id="3787729at2"/>
<evidence type="ECO:0000256" key="2">
    <source>
        <dbReference type="ARBA" id="ARBA00022741"/>
    </source>
</evidence>
<keyword evidence="4" id="KW-0067">ATP-binding</keyword>
<dbReference type="GO" id="GO:0005524">
    <property type="term" value="F:ATP binding"/>
    <property type="evidence" value="ECO:0007669"/>
    <property type="project" value="UniProtKB-KW"/>
</dbReference>
<dbReference type="Proteomes" id="UP000307768">
    <property type="component" value="Unassembled WGS sequence"/>
</dbReference>
<accession>A0A5Q6RPB8</accession>
<evidence type="ECO:0000256" key="4">
    <source>
        <dbReference type="ARBA" id="ARBA00022840"/>
    </source>
</evidence>
<reference evidence="6 7" key="1">
    <citation type="submission" date="2019-09" db="EMBL/GenBank/DDBJ databases">
        <title>Mumia zhuanghuii sp. nov. isolated from the intestinal contents of plateau pika (Ochotona curzoniae) in the Qinghai-Tibet plateau of China.</title>
        <authorList>
            <person name="Tian Z."/>
        </authorList>
    </citation>
    <scope>NUCLEOTIDE SEQUENCE [LARGE SCALE GENOMIC DNA]</scope>
    <source>
        <strain evidence="7">350</strain>
    </source>
</reference>
<sequence length="190" mass="19754">MALIHRAELVPGKLEILSSWLPSQPWFPGGADGALERVGAYRFDDPDGEVGIETLLVRYPGGPVLQVPLTYRAAPLAGAEAALIGTMQHSVLGDRWAYDGPADPVYVEAVRTAIATGGEQADELVEDDDGQLVSRELTTFAHGSGADVDPASALVVRRVVSGSDAVAAAGSAVLVGRWPGQDEGVVLVTA</sequence>
<organism evidence="6 7">
    <name type="scientific">Mumia zhuanghuii</name>
    <dbReference type="NCBI Taxonomy" id="2585211"/>
    <lineage>
        <taxon>Bacteria</taxon>
        <taxon>Bacillati</taxon>
        <taxon>Actinomycetota</taxon>
        <taxon>Actinomycetes</taxon>
        <taxon>Propionibacteriales</taxon>
        <taxon>Nocardioidaceae</taxon>
        <taxon>Mumia</taxon>
    </lineage>
</organism>
<dbReference type="NCBIfam" id="NF047744">
    <property type="entry name" value="CG0192_rel"/>
    <property type="match status" value="1"/>
</dbReference>
<dbReference type="InterPro" id="IPR040999">
    <property type="entry name" value="Mak_N_cap"/>
</dbReference>
<dbReference type="RefSeq" id="WP_149771083.1">
    <property type="nucleotide sequence ID" value="NZ_VDFQ02000006.1"/>
</dbReference>
<gene>
    <name evidence="6" type="ORF">FE697_018315</name>
</gene>
<evidence type="ECO:0000256" key="3">
    <source>
        <dbReference type="ARBA" id="ARBA00022777"/>
    </source>
</evidence>
<evidence type="ECO:0000256" key="1">
    <source>
        <dbReference type="ARBA" id="ARBA00022679"/>
    </source>
</evidence>
<comment type="caution">
    <text evidence="6">The sequence shown here is derived from an EMBL/GenBank/DDBJ whole genome shotgun (WGS) entry which is preliminary data.</text>
</comment>
<dbReference type="EMBL" id="VDFQ02000006">
    <property type="protein sequence ID" value="KAA1419860.1"/>
    <property type="molecule type" value="Genomic_DNA"/>
</dbReference>
<protein>
    <recommendedName>
        <fullName evidence="5">Maltokinase N-terminal cap domain-containing protein</fullName>
    </recommendedName>
</protein>
<name>A0A5Q6RPB8_9ACTN</name>
<evidence type="ECO:0000259" key="5">
    <source>
        <dbReference type="Pfam" id="PF18085"/>
    </source>
</evidence>
<dbReference type="AlphaFoldDB" id="A0A5Q6RPB8"/>
<keyword evidence="1" id="KW-0808">Transferase</keyword>
<proteinExistence type="predicted"/>
<dbReference type="GO" id="GO:0016301">
    <property type="term" value="F:kinase activity"/>
    <property type="evidence" value="ECO:0007669"/>
    <property type="project" value="UniProtKB-KW"/>
</dbReference>